<dbReference type="InterPro" id="IPR001296">
    <property type="entry name" value="Glyco_trans_1"/>
</dbReference>
<dbReference type="Gene3D" id="3.40.50.2000">
    <property type="entry name" value="Glycogen Phosphorylase B"/>
    <property type="match status" value="2"/>
</dbReference>
<dbReference type="RefSeq" id="WP_264815695.1">
    <property type="nucleotide sequence ID" value="NZ_BAPV01000014.1"/>
</dbReference>
<gene>
    <name evidence="3" type="ORF">AA0535_1819</name>
</gene>
<evidence type="ECO:0000313" key="4">
    <source>
        <dbReference type="Proteomes" id="UP001062776"/>
    </source>
</evidence>
<dbReference type="Proteomes" id="UP001062776">
    <property type="component" value="Unassembled WGS sequence"/>
</dbReference>
<reference evidence="3" key="1">
    <citation type="submission" date="2013-04" db="EMBL/GenBank/DDBJ databases">
        <title>The genome sequencing project of 58 acetic acid bacteria.</title>
        <authorList>
            <person name="Okamoto-Kainuma A."/>
            <person name="Ishikawa M."/>
            <person name="Umino S."/>
            <person name="Koizumi Y."/>
            <person name="Shiwa Y."/>
            <person name="Yoshikawa H."/>
            <person name="Matsutani M."/>
            <person name="Matsushita K."/>
        </authorList>
    </citation>
    <scope>NUCLEOTIDE SEQUENCE</scope>
    <source>
        <strain evidence="3">NRIC 0535</strain>
    </source>
</reference>
<dbReference type="Pfam" id="PF13439">
    <property type="entry name" value="Glyco_transf_4"/>
    <property type="match status" value="1"/>
</dbReference>
<comment type="caution">
    <text evidence="3">The sequence shown here is derived from an EMBL/GenBank/DDBJ whole genome shotgun (WGS) entry which is preliminary data.</text>
</comment>
<dbReference type="PANTHER" id="PTHR12526">
    <property type="entry name" value="GLYCOSYLTRANSFERASE"/>
    <property type="match status" value="1"/>
</dbReference>
<dbReference type="InterPro" id="IPR028098">
    <property type="entry name" value="Glyco_trans_4-like_N"/>
</dbReference>
<dbReference type="EMBL" id="BAPV01000014">
    <property type="protein sequence ID" value="GBQ89538.1"/>
    <property type="molecule type" value="Genomic_DNA"/>
</dbReference>
<dbReference type="Pfam" id="PF00534">
    <property type="entry name" value="Glycos_transf_1"/>
    <property type="match status" value="1"/>
</dbReference>
<evidence type="ECO:0000313" key="3">
    <source>
        <dbReference type="EMBL" id="GBQ89538.1"/>
    </source>
</evidence>
<dbReference type="SUPFAM" id="SSF53756">
    <property type="entry name" value="UDP-Glycosyltransferase/glycogen phosphorylase"/>
    <property type="match status" value="1"/>
</dbReference>
<proteinExistence type="predicted"/>
<keyword evidence="4" id="KW-1185">Reference proteome</keyword>
<feature type="domain" description="Glycosyl transferase family 1" evidence="1">
    <location>
        <begin position="170"/>
        <end position="332"/>
    </location>
</feature>
<sequence length="360" mass="39687">MKVLTVLPRREGYAPDRAGAIALLVSRLASPEDIVIGTEITGTPLPGGQFVAVSEPGGLHRWRRDGTRYRIACQREIKRHKPDLIEVHNRPALARALSRCGIPVHLILHNDPQDMHGARRPRQRQELMQHVRVFVVSLWLRRRFLEDLDDGPVTVMPNCLDLATLPTPPAERSKLVLFAGRMVSDKGADAFVRAWGAVSKQAPGWRAIMIGADRFRFNSPRTTFVDRVEASANAAGITLCGYQMHHQVLEAMAAASIVVVPSRWPEPFGLTALEAMASGAAVIASPRGGLPEVVGNAALLALPDETGALEQALLRLIEDPALRTACVERGHEQARKFDLGPAREVLKKMRERSVKNRSRR</sequence>
<evidence type="ECO:0000259" key="2">
    <source>
        <dbReference type="Pfam" id="PF13439"/>
    </source>
</evidence>
<name>A0ABQ0Q3F8_9PROT</name>
<dbReference type="CDD" id="cd03801">
    <property type="entry name" value="GT4_PimA-like"/>
    <property type="match status" value="1"/>
</dbReference>
<organism evidence="3 4">
    <name type="scientific">Asaia krungthepensis NRIC 0535</name>
    <dbReference type="NCBI Taxonomy" id="1307925"/>
    <lineage>
        <taxon>Bacteria</taxon>
        <taxon>Pseudomonadati</taxon>
        <taxon>Pseudomonadota</taxon>
        <taxon>Alphaproteobacteria</taxon>
        <taxon>Acetobacterales</taxon>
        <taxon>Acetobacteraceae</taxon>
        <taxon>Asaia</taxon>
    </lineage>
</organism>
<feature type="domain" description="Glycosyltransferase subfamily 4-like N-terminal" evidence="2">
    <location>
        <begin position="53"/>
        <end position="163"/>
    </location>
</feature>
<evidence type="ECO:0000259" key="1">
    <source>
        <dbReference type="Pfam" id="PF00534"/>
    </source>
</evidence>
<dbReference type="PANTHER" id="PTHR12526:SF630">
    <property type="entry name" value="GLYCOSYLTRANSFERASE"/>
    <property type="match status" value="1"/>
</dbReference>
<protein>
    <submittedName>
        <fullName evidence="3">Hexosyltransferase</fullName>
    </submittedName>
</protein>
<accession>A0ABQ0Q3F8</accession>